<dbReference type="PANTHER" id="PTHR12755:SF6">
    <property type="entry name" value="POLYRIBONUCLEOTIDE 5'-HYDROXYL-KINASE CLP1"/>
    <property type="match status" value="1"/>
</dbReference>
<dbReference type="InterPro" id="IPR027417">
    <property type="entry name" value="P-loop_NTPase"/>
</dbReference>
<evidence type="ECO:0000256" key="5">
    <source>
        <dbReference type="ARBA" id="ARBA00023242"/>
    </source>
</evidence>
<evidence type="ECO:0000256" key="1">
    <source>
        <dbReference type="ARBA" id="ARBA00004123"/>
    </source>
</evidence>
<dbReference type="InterPro" id="IPR028606">
    <property type="entry name" value="Clp1"/>
</dbReference>
<dbReference type="Pfam" id="PF06807">
    <property type="entry name" value="Clp1"/>
    <property type="match status" value="1"/>
</dbReference>
<sequence>MAVEEVVLARECEYRVEIGAQSEFKIKLKSGSAELFGVELAIDHEYTLRDKKVAVFTWYGCTLEVQGERDVAYSSEETPMNSYLNIHAQLQRRRELAAVKRSSGPRVLVAGPVDSGKSTLTQILTNYALRLGEKPTLVELDVGVGSLSVPGTIAASPLDMNSISVEEEFVLTNPLAYFFGHAAQSDNPELFHHQMRQLASAVQRRMDNDAEVNASGCIINTSGWVDGLGYDLLVESIQVFEIDVVLVIGQDRLFSRLQSSFASSGASQSLSIVKLARSGGVVPLNSKHRSAKRLGRIREYFYGPNSLSLAVPTHSPCITEISFDDVDFFAIKDMKVSDVMLPVGQTEDKLDRLRVVKVEKTQELLLSIAAVAHPKRSQDRDSSAANLSWLLNSPAAGFVFIKEVREDEKKLVLLVPSPGPLPSRNLILGSIKWLE</sequence>
<dbReference type="GO" id="GO:0051731">
    <property type="term" value="F:polynucleotide 5'-hydroxyl-kinase activity"/>
    <property type="evidence" value="ECO:0007669"/>
    <property type="project" value="InterPro"/>
</dbReference>
<dbReference type="Gene3D" id="2.60.120.1030">
    <property type="entry name" value="Clp1, DNA binding domain"/>
    <property type="match status" value="1"/>
</dbReference>
<dbReference type="SUPFAM" id="SSF52540">
    <property type="entry name" value="P-loop containing nucleoside triphosphate hydrolases"/>
    <property type="match status" value="1"/>
</dbReference>
<feature type="binding site" evidence="6">
    <location>
        <position position="52"/>
    </location>
    <ligand>
        <name>ATP</name>
        <dbReference type="ChEBI" id="CHEBI:30616"/>
    </ligand>
</feature>
<reference evidence="11" key="2">
    <citation type="submission" date="2010-04" db="EMBL/GenBank/DDBJ databases">
        <authorList>
            <person name="Buell R."/>
            <person name="Hamilton J."/>
            <person name="Hostetler J."/>
        </authorList>
    </citation>
    <scope>NUCLEOTIDE SEQUENCE [LARGE SCALE GENOMIC DNA]</scope>
    <source>
        <strain evidence="11">DAOM:BR144</strain>
    </source>
</reference>
<dbReference type="Gene3D" id="2.40.30.330">
    <property type="entry name" value="Pre-mRNA cleavage complex subunit Clp1, C-terminal domain"/>
    <property type="match status" value="1"/>
</dbReference>
<evidence type="ECO:0000259" key="7">
    <source>
        <dbReference type="Pfam" id="PF06807"/>
    </source>
</evidence>
<reference evidence="10" key="3">
    <citation type="submission" date="2015-02" db="UniProtKB">
        <authorList>
            <consortium name="EnsemblProtists"/>
        </authorList>
    </citation>
    <scope>IDENTIFICATION</scope>
    <source>
        <strain evidence="10">DAOM BR144</strain>
    </source>
</reference>
<comment type="function">
    <text evidence="6">Required for endonucleolytic cleavage during polyadenylation-dependent pre-mRNA 3'-end formation.</text>
</comment>
<evidence type="ECO:0000313" key="11">
    <source>
        <dbReference type="Proteomes" id="UP000019132"/>
    </source>
</evidence>
<dbReference type="HAMAP" id="MF_03035">
    <property type="entry name" value="Clp1"/>
    <property type="match status" value="1"/>
</dbReference>
<dbReference type="GO" id="GO:0005524">
    <property type="term" value="F:ATP binding"/>
    <property type="evidence" value="ECO:0007669"/>
    <property type="project" value="UniProtKB-UniRule"/>
</dbReference>
<dbReference type="PANTHER" id="PTHR12755">
    <property type="entry name" value="CLEAVAGE/POLYADENYLATION FACTOR IA SUBUNIT CLP1P"/>
    <property type="match status" value="1"/>
</dbReference>
<dbReference type="HOGENOM" id="CLU_018195_1_0_1"/>
<organism evidence="10 11">
    <name type="scientific">Globisporangium ultimum (strain ATCC 200006 / CBS 805.95 / DAOM BR144)</name>
    <name type="common">Pythium ultimum</name>
    <dbReference type="NCBI Taxonomy" id="431595"/>
    <lineage>
        <taxon>Eukaryota</taxon>
        <taxon>Sar</taxon>
        <taxon>Stramenopiles</taxon>
        <taxon>Oomycota</taxon>
        <taxon>Peronosporomycetes</taxon>
        <taxon>Pythiales</taxon>
        <taxon>Pythiaceae</taxon>
        <taxon>Globisporangium</taxon>
    </lineage>
</organism>
<dbReference type="VEuPathDB" id="FungiDB:PYU1_G001755"/>
<dbReference type="Pfam" id="PF16575">
    <property type="entry name" value="CLP1_P"/>
    <property type="match status" value="1"/>
</dbReference>
<dbReference type="Pfam" id="PF16573">
    <property type="entry name" value="CLP1_N"/>
    <property type="match status" value="1"/>
</dbReference>
<dbReference type="InterPro" id="IPR038238">
    <property type="entry name" value="Clp1_C_sf"/>
</dbReference>
<dbReference type="FunFam" id="2.60.120.1030:FF:000001">
    <property type="entry name" value="Protein CLP1 homolog 5"/>
    <property type="match status" value="1"/>
</dbReference>
<protein>
    <recommendedName>
        <fullName evidence="6">Protein CLP1 homolog</fullName>
    </recommendedName>
</protein>
<feature type="binding site" evidence="6">
    <location>
        <position position="13"/>
    </location>
    <ligand>
        <name>ATP</name>
        <dbReference type="ChEBI" id="CHEBI:30616"/>
    </ligand>
</feature>
<evidence type="ECO:0000256" key="6">
    <source>
        <dbReference type="HAMAP-Rule" id="MF_03035"/>
    </source>
</evidence>
<dbReference type="GO" id="GO:0005849">
    <property type="term" value="C:mRNA cleavage factor complex"/>
    <property type="evidence" value="ECO:0007669"/>
    <property type="project" value="InterPro"/>
</dbReference>
<keyword evidence="5 6" id="KW-0539">Nucleus</keyword>
<feature type="domain" description="Clp1 P-loop" evidence="9">
    <location>
        <begin position="111"/>
        <end position="303"/>
    </location>
</feature>
<dbReference type="InterPro" id="IPR038239">
    <property type="entry name" value="Clp1_N_sf"/>
</dbReference>
<evidence type="ECO:0000256" key="3">
    <source>
        <dbReference type="ARBA" id="ARBA00022741"/>
    </source>
</evidence>
<dbReference type="EMBL" id="GL376634">
    <property type="status" value="NOT_ANNOTATED_CDS"/>
    <property type="molecule type" value="Genomic_DNA"/>
</dbReference>
<feature type="binding site" evidence="6">
    <location>
        <begin position="114"/>
        <end position="119"/>
    </location>
    <ligand>
        <name>ATP</name>
        <dbReference type="ChEBI" id="CHEBI:30616"/>
    </ligand>
</feature>
<proteinExistence type="inferred from homology"/>
<dbReference type="Gene3D" id="3.40.50.300">
    <property type="entry name" value="P-loop containing nucleotide triphosphate hydrolases"/>
    <property type="match status" value="1"/>
</dbReference>
<dbReference type="Proteomes" id="UP000019132">
    <property type="component" value="Unassembled WGS sequence"/>
</dbReference>
<dbReference type="eggNOG" id="KOG2749">
    <property type="taxonomic scope" value="Eukaryota"/>
</dbReference>
<feature type="domain" description="Clp1 N-terminal" evidence="8">
    <location>
        <begin position="8"/>
        <end position="96"/>
    </location>
</feature>
<dbReference type="CDD" id="cd01983">
    <property type="entry name" value="SIMIBI"/>
    <property type="match status" value="1"/>
</dbReference>
<keyword evidence="3 6" id="KW-0547">Nucleotide-binding</keyword>
<dbReference type="GO" id="GO:0031124">
    <property type="term" value="P:mRNA 3'-end processing"/>
    <property type="evidence" value="ECO:0007669"/>
    <property type="project" value="UniProtKB-UniRule"/>
</dbReference>
<dbReference type="InterPro" id="IPR032324">
    <property type="entry name" value="Clp1_N"/>
</dbReference>
<name>K3W9W5_GLOUD</name>
<dbReference type="InParanoid" id="K3W9W5"/>
<dbReference type="InterPro" id="IPR032319">
    <property type="entry name" value="CLP1_P"/>
</dbReference>
<dbReference type="STRING" id="431595.K3W9W5"/>
<dbReference type="InterPro" id="IPR045116">
    <property type="entry name" value="Clp1/Grc3"/>
</dbReference>
<dbReference type="EnsemblProtists" id="PYU1_T001756">
    <property type="protein sequence ID" value="PYU1_T001756"/>
    <property type="gene ID" value="PYU1_G001755"/>
</dbReference>
<dbReference type="InterPro" id="IPR010655">
    <property type="entry name" value="Clp1_C"/>
</dbReference>
<dbReference type="GO" id="GO:0006388">
    <property type="term" value="P:tRNA splicing, via endonucleolytic cleavage and ligation"/>
    <property type="evidence" value="ECO:0007669"/>
    <property type="project" value="TreeGrafter"/>
</dbReference>
<evidence type="ECO:0000259" key="9">
    <source>
        <dbReference type="Pfam" id="PF16575"/>
    </source>
</evidence>
<comment type="subcellular location">
    <subcellularLocation>
        <location evidence="1 6">Nucleus</location>
    </subcellularLocation>
</comment>
<dbReference type="OMA" id="VQYVNCH"/>
<keyword evidence="4 6" id="KW-0067">ATP-binding</keyword>
<comment type="similarity">
    <text evidence="6">Belongs to the Clp1 family. Clp1 subfamily.</text>
</comment>
<accession>K3W9W5</accession>
<evidence type="ECO:0000256" key="2">
    <source>
        <dbReference type="ARBA" id="ARBA00022664"/>
    </source>
</evidence>
<reference evidence="11" key="1">
    <citation type="journal article" date="2010" name="Genome Biol.">
        <title>Genome sequence of the necrotrophic plant pathogen Pythium ultimum reveals original pathogenicity mechanisms and effector repertoire.</title>
        <authorList>
            <person name="Levesque C.A."/>
            <person name="Brouwer H."/>
            <person name="Cano L."/>
            <person name="Hamilton J.P."/>
            <person name="Holt C."/>
            <person name="Huitema E."/>
            <person name="Raffaele S."/>
            <person name="Robideau G.P."/>
            <person name="Thines M."/>
            <person name="Win J."/>
            <person name="Zerillo M.M."/>
            <person name="Beakes G.W."/>
            <person name="Boore J.L."/>
            <person name="Busam D."/>
            <person name="Dumas B."/>
            <person name="Ferriera S."/>
            <person name="Fuerstenberg S.I."/>
            <person name="Gachon C.M."/>
            <person name="Gaulin E."/>
            <person name="Govers F."/>
            <person name="Grenville-Briggs L."/>
            <person name="Horner N."/>
            <person name="Hostetler J."/>
            <person name="Jiang R.H."/>
            <person name="Johnson J."/>
            <person name="Krajaejun T."/>
            <person name="Lin H."/>
            <person name="Meijer H.J."/>
            <person name="Moore B."/>
            <person name="Morris P."/>
            <person name="Phuntmart V."/>
            <person name="Puiu D."/>
            <person name="Shetty J."/>
            <person name="Stajich J.E."/>
            <person name="Tripathy S."/>
            <person name="Wawra S."/>
            <person name="van West P."/>
            <person name="Whitty B.R."/>
            <person name="Coutinho P.M."/>
            <person name="Henrissat B."/>
            <person name="Martin F."/>
            <person name="Thomas P.D."/>
            <person name="Tyler B.M."/>
            <person name="De Vries R.P."/>
            <person name="Kamoun S."/>
            <person name="Yandell M."/>
            <person name="Tisserat N."/>
            <person name="Buell C.R."/>
        </authorList>
    </citation>
    <scope>NUCLEOTIDE SEQUENCE</scope>
    <source>
        <strain evidence="11">DAOM:BR144</strain>
    </source>
</reference>
<feature type="domain" description="Clp1 C-terminal" evidence="7">
    <location>
        <begin position="315"/>
        <end position="435"/>
    </location>
</feature>
<evidence type="ECO:0000256" key="4">
    <source>
        <dbReference type="ARBA" id="ARBA00022840"/>
    </source>
</evidence>
<evidence type="ECO:0000313" key="10">
    <source>
        <dbReference type="EnsemblProtists" id="PYU1_T001756"/>
    </source>
</evidence>
<keyword evidence="11" id="KW-1185">Reference proteome</keyword>
<dbReference type="AlphaFoldDB" id="K3W9W5"/>
<evidence type="ECO:0000259" key="8">
    <source>
        <dbReference type="Pfam" id="PF16573"/>
    </source>
</evidence>
<keyword evidence="2 6" id="KW-0507">mRNA processing</keyword>